<evidence type="ECO:0000313" key="1">
    <source>
        <dbReference type="EMBL" id="CEH14025.1"/>
    </source>
</evidence>
<protein>
    <submittedName>
        <fullName evidence="1">Uncharacterized protein</fullName>
    </submittedName>
</protein>
<organism evidence="1 2">
    <name type="scientific">Ceraceosorus bombacis</name>
    <dbReference type="NCBI Taxonomy" id="401625"/>
    <lineage>
        <taxon>Eukaryota</taxon>
        <taxon>Fungi</taxon>
        <taxon>Dikarya</taxon>
        <taxon>Basidiomycota</taxon>
        <taxon>Ustilaginomycotina</taxon>
        <taxon>Exobasidiomycetes</taxon>
        <taxon>Ceraceosorales</taxon>
        <taxon>Ceraceosoraceae</taxon>
        <taxon>Ceraceosorus</taxon>
    </lineage>
</organism>
<name>A0A0P1BDQ9_9BASI</name>
<keyword evidence="2" id="KW-1185">Reference proteome</keyword>
<dbReference type="EMBL" id="CCYA01000238">
    <property type="protein sequence ID" value="CEH14025.1"/>
    <property type="molecule type" value="Genomic_DNA"/>
</dbReference>
<evidence type="ECO:0000313" key="2">
    <source>
        <dbReference type="Proteomes" id="UP000054845"/>
    </source>
</evidence>
<dbReference type="Proteomes" id="UP000054845">
    <property type="component" value="Unassembled WGS sequence"/>
</dbReference>
<proteinExistence type="predicted"/>
<accession>A0A0P1BDQ9</accession>
<sequence>MNSKSQSSIYPIPPSHAITPVPQVSELRAATAQLALLQEMKLERADWNCPGIRIGTNQKL</sequence>
<reference evidence="1 2" key="1">
    <citation type="submission" date="2014-09" db="EMBL/GenBank/DDBJ databases">
        <authorList>
            <person name="Magalhaes I.L.F."/>
            <person name="Oliveira U."/>
            <person name="Santos F.R."/>
            <person name="Vidigal T.H.D.A."/>
            <person name="Brescovit A.D."/>
            <person name="Santos A.J."/>
        </authorList>
    </citation>
    <scope>NUCLEOTIDE SEQUENCE [LARGE SCALE GENOMIC DNA]</scope>
</reference>
<dbReference type="AlphaFoldDB" id="A0A0P1BDQ9"/>